<dbReference type="InterPro" id="IPR000315">
    <property type="entry name" value="Znf_B-box"/>
</dbReference>
<dbReference type="Proteomes" id="UP000593564">
    <property type="component" value="Unassembled WGS sequence"/>
</dbReference>
<keyword evidence="1" id="KW-0479">Metal-binding</keyword>
<reference evidence="3 4" key="2">
    <citation type="submission" date="2020-07" db="EMBL/GenBank/DDBJ databases">
        <title>Genome assembly of wild tea tree DASZ reveals pedigree and selection history of tea varieties.</title>
        <authorList>
            <person name="Zhang W."/>
        </authorList>
    </citation>
    <scope>NUCLEOTIDE SEQUENCE [LARGE SCALE GENOMIC DNA]</scope>
    <source>
        <strain evidence="4">cv. G240</strain>
        <tissue evidence="3">Leaf</tissue>
    </source>
</reference>
<dbReference type="SUPFAM" id="SSF57845">
    <property type="entry name" value="B-box zinc-binding domain"/>
    <property type="match status" value="1"/>
</dbReference>
<dbReference type="Pfam" id="PF04640">
    <property type="entry name" value="PLATZ"/>
    <property type="match status" value="1"/>
</dbReference>
<sequence length="241" mass="27206">VGLNSIPQWIEVLLGEKFFIPCLVHESEKKNTFCLDCCISLCPHCLPPHQIHHLLQIRRYVYQDVVRLIDAQKLIDCSSVQSYTTNNAKVVFLNQRPMTRQFKGSGNICVVCDRNLQDHYLFCSVSCKVHQMGNTKLGVTKHHFYSSELQGTRGESSLELEDEQMTHDSVLELPISPSGSSSGSVARTSVLACTATTDFVKKKRTTISVYRTQYRPICAPAVDFSDTVNRRKGVPHRSPLY</sequence>
<comment type="caution">
    <text evidence="3">The sequence shown here is derived from an EMBL/GenBank/DDBJ whole genome shotgun (WGS) entry which is preliminary data.</text>
</comment>
<accession>A0A7J7HPL6</accession>
<gene>
    <name evidence="3" type="ORF">HYC85_007223</name>
</gene>
<organism evidence="3 4">
    <name type="scientific">Camellia sinensis</name>
    <name type="common">Tea plant</name>
    <name type="synonym">Thea sinensis</name>
    <dbReference type="NCBI Taxonomy" id="4442"/>
    <lineage>
        <taxon>Eukaryota</taxon>
        <taxon>Viridiplantae</taxon>
        <taxon>Streptophyta</taxon>
        <taxon>Embryophyta</taxon>
        <taxon>Tracheophyta</taxon>
        <taxon>Spermatophyta</taxon>
        <taxon>Magnoliopsida</taxon>
        <taxon>eudicotyledons</taxon>
        <taxon>Gunneridae</taxon>
        <taxon>Pentapetalae</taxon>
        <taxon>asterids</taxon>
        <taxon>Ericales</taxon>
        <taxon>Theaceae</taxon>
        <taxon>Camellia</taxon>
    </lineage>
</organism>
<proteinExistence type="predicted"/>
<keyword evidence="4" id="KW-1185">Reference proteome</keyword>
<protein>
    <recommendedName>
        <fullName evidence="2">B box-type domain-containing protein</fullName>
    </recommendedName>
</protein>
<dbReference type="InterPro" id="IPR006734">
    <property type="entry name" value="PLATZ"/>
</dbReference>
<dbReference type="PANTHER" id="PTHR31065:SF52">
    <property type="entry name" value="B BOX-TYPE DOMAIN-CONTAINING PROTEIN"/>
    <property type="match status" value="1"/>
</dbReference>
<name>A0A7J7HPL6_CAMSI</name>
<dbReference type="AlphaFoldDB" id="A0A7J7HPL6"/>
<reference evidence="4" key="1">
    <citation type="journal article" date="2020" name="Nat. Commun.">
        <title>Genome assembly of wild tea tree DASZ reveals pedigree and selection history of tea varieties.</title>
        <authorList>
            <person name="Zhang W."/>
            <person name="Zhang Y."/>
            <person name="Qiu H."/>
            <person name="Guo Y."/>
            <person name="Wan H."/>
            <person name="Zhang X."/>
            <person name="Scossa F."/>
            <person name="Alseekh S."/>
            <person name="Zhang Q."/>
            <person name="Wang P."/>
            <person name="Xu L."/>
            <person name="Schmidt M.H."/>
            <person name="Jia X."/>
            <person name="Li D."/>
            <person name="Zhu A."/>
            <person name="Guo F."/>
            <person name="Chen W."/>
            <person name="Ni D."/>
            <person name="Usadel B."/>
            <person name="Fernie A.R."/>
            <person name="Wen W."/>
        </authorList>
    </citation>
    <scope>NUCLEOTIDE SEQUENCE [LARGE SCALE GENOMIC DNA]</scope>
    <source>
        <strain evidence="4">cv. G240</strain>
    </source>
</reference>
<feature type="non-terminal residue" evidence="3">
    <location>
        <position position="241"/>
    </location>
</feature>
<evidence type="ECO:0000313" key="4">
    <source>
        <dbReference type="Proteomes" id="UP000593564"/>
    </source>
</evidence>
<keyword evidence="1" id="KW-0863">Zinc-finger</keyword>
<evidence type="ECO:0000313" key="3">
    <source>
        <dbReference type="EMBL" id="KAF5954367.1"/>
    </source>
</evidence>
<keyword evidence="1" id="KW-0862">Zinc</keyword>
<dbReference type="EMBL" id="JACBKZ010000003">
    <property type="protein sequence ID" value="KAF5954367.1"/>
    <property type="molecule type" value="Genomic_DNA"/>
</dbReference>
<dbReference type="PANTHER" id="PTHR31065">
    <property type="entry name" value="PLATZ TRANSCRIPTION FACTOR FAMILY PROTEIN"/>
    <property type="match status" value="1"/>
</dbReference>
<feature type="domain" description="B box-type" evidence="2">
    <location>
        <begin position="17"/>
        <end position="57"/>
    </location>
</feature>
<evidence type="ECO:0000259" key="2">
    <source>
        <dbReference type="PROSITE" id="PS50119"/>
    </source>
</evidence>
<dbReference type="PROSITE" id="PS50119">
    <property type="entry name" value="ZF_BBOX"/>
    <property type="match status" value="1"/>
</dbReference>
<evidence type="ECO:0000256" key="1">
    <source>
        <dbReference type="PROSITE-ProRule" id="PRU00024"/>
    </source>
</evidence>
<dbReference type="GO" id="GO:0008270">
    <property type="term" value="F:zinc ion binding"/>
    <property type="evidence" value="ECO:0007669"/>
    <property type="project" value="UniProtKB-KW"/>
</dbReference>